<feature type="transmembrane region" description="Helical" evidence="1">
    <location>
        <begin position="75"/>
        <end position="95"/>
    </location>
</feature>
<evidence type="ECO:0000313" key="2">
    <source>
        <dbReference type="EMBL" id="MFD1846873.1"/>
    </source>
</evidence>
<gene>
    <name evidence="2" type="ORF">ACFSFX_09710</name>
</gene>
<proteinExistence type="predicted"/>
<feature type="transmembrane region" description="Helical" evidence="1">
    <location>
        <begin position="47"/>
        <end position="69"/>
    </location>
</feature>
<keyword evidence="1" id="KW-0812">Transmembrane</keyword>
<keyword evidence="1" id="KW-1133">Transmembrane helix</keyword>
<dbReference type="EMBL" id="JBHUGA010000032">
    <property type="protein sequence ID" value="MFD1846873.1"/>
    <property type="molecule type" value="Genomic_DNA"/>
</dbReference>
<evidence type="ECO:0000313" key="3">
    <source>
        <dbReference type="Proteomes" id="UP001597307"/>
    </source>
</evidence>
<feature type="transmembrane region" description="Helical" evidence="1">
    <location>
        <begin position="238"/>
        <end position="263"/>
    </location>
</feature>
<dbReference type="Proteomes" id="UP001597307">
    <property type="component" value="Unassembled WGS sequence"/>
</dbReference>
<name>A0ABW4Q7Z4_9MICC</name>
<feature type="transmembrane region" description="Helical" evidence="1">
    <location>
        <begin position="124"/>
        <end position="146"/>
    </location>
</feature>
<sequence>MALIVTALGTILRKSPNSRTNLQRLVDQLSSGEKDAAVAYLRREWQVLLVALLAGMAASVTVFFLGGSLTSLHGLPYALAGVVGALVALLVVNLWPRVQWLEGERQTRVADLEPRNSMSFGRQWVFVLPLVSAVLLILGLVLAGSYSSTDENGLHRIYAYRGLSGWGVDGGQVVDIQYNMNATGPFPGWFYGVPLVACTVLFIVAVYWTLRRIALAPRPMSPELFTLDNALRSLQTRFVMAFSSAALGFQLAGLGFVTGIALLNANRDPVPTADLSAVPSTVAVEPGHTLAIVLMVVSVAIAVTGLVLLFRAIAAVSDAVAASHGIRRPVERVPF</sequence>
<keyword evidence="1" id="KW-0472">Membrane</keyword>
<evidence type="ECO:0008006" key="4">
    <source>
        <dbReference type="Google" id="ProtNLM"/>
    </source>
</evidence>
<reference evidence="3" key="1">
    <citation type="journal article" date="2019" name="Int. J. Syst. Evol. Microbiol.">
        <title>The Global Catalogue of Microorganisms (GCM) 10K type strain sequencing project: providing services to taxonomists for standard genome sequencing and annotation.</title>
        <authorList>
            <consortium name="The Broad Institute Genomics Platform"/>
            <consortium name="The Broad Institute Genome Sequencing Center for Infectious Disease"/>
            <person name="Wu L."/>
            <person name="Ma J."/>
        </authorList>
    </citation>
    <scope>NUCLEOTIDE SEQUENCE [LARGE SCALE GENOMIC DNA]</scope>
    <source>
        <strain evidence="3">JCM 11496</strain>
    </source>
</reference>
<dbReference type="RefSeq" id="WP_343878481.1">
    <property type="nucleotide sequence ID" value="NZ_BAAAIJ010000019.1"/>
</dbReference>
<protein>
    <recommendedName>
        <fullName evidence="4">FtsX-like permease family protein</fullName>
    </recommendedName>
</protein>
<evidence type="ECO:0000256" key="1">
    <source>
        <dbReference type="SAM" id="Phobius"/>
    </source>
</evidence>
<comment type="caution">
    <text evidence="2">The sequence shown here is derived from an EMBL/GenBank/DDBJ whole genome shotgun (WGS) entry which is preliminary data.</text>
</comment>
<feature type="transmembrane region" description="Helical" evidence="1">
    <location>
        <begin position="189"/>
        <end position="210"/>
    </location>
</feature>
<organism evidence="2 3">
    <name type="scientific">Arthrobacter flavus</name>
    <dbReference type="NCBI Taxonomy" id="95172"/>
    <lineage>
        <taxon>Bacteria</taxon>
        <taxon>Bacillati</taxon>
        <taxon>Actinomycetota</taxon>
        <taxon>Actinomycetes</taxon>
        <taxon>Micrococcales</taxon>
        <taxon>Micrococcaceae</taxon>
        <taxon>Arthrobacter</taxon>
    </lineage>
</organism>
<accession>A0ABW4Q7Z4</accession>
<keyword evidence="3" id="KW-1185">Reference proteome</keyword>
<feature type="transmembrane region" description="Helical" evidence="1">
    <location>
        <begin position="290"/>
        <end position="310"/>
    </location>
</feature>